<dbReference type="RefSeq" id="WP_153470642.1">
    <property type="nucleotide sequence ID" value="NZ_WBOF01000005.1"/>
</dbReference>
<evidence type="ECO:0000259" key="2">
    <source>
        <dbReference type="Pfam" id="PF00437"/>
    </source>
</evidence>
<evidence type="ECO:0000313" key="4">
    <source>
        <dbReference type="Proteomes" id="UP000450000"/>
    </source>
</evidence>
<dbReference type="InterPro" id="IPR050921">
    <property type="entry name" value="T4SS_GSP_E_ATPase"/>
</dbReference>
<name>A0A6N7L3Y8_9ACTN</name>
<dbReference type="GO" id="GO:0016887">
    <property type="term" value="F:ATP hydrolysis activity"/>
    <property type="evidence" value="ECO:0007669"/>
    <property type="project" value="InterPro"/>
</dbReference>
<dbReference type="Proteomes" id="UP000450000">
    <property type="component" value="Unassembled WGS sequence"/>
</dbReference>
<organism evidence="3 4">
    <name type="scientific">Streptomyces kaniharaensis</name>
    <dbReference type="NCBI Taxonomy" id="212423"/>
    <lineage>
        <taxon>Bacteria</taxon>
        <taxon>Bacillati</taxon>
        <taxon>Actinomycetota</taxon>
        <taxon>Actinomycetes</taxon>
        <taxon>Kitasatosporales</taxon>
        <taxon>Streptomycetaceae</taxon>
        <taxon>Streptomyces</taxon>
    </lineage>
</organism>
<proteinExistence type="inferred from homology"/>
<gene>
    <name evidence="3" type="ORF">F7Q99_36465</name>
</gene>
<feature type="domain" description="Bacterial type II secretion system protein E" evidence="2">
    <location>
        <begin position="240"/>
        <end position="441"/>
    </location>
</feature>
<dbReference type="CDD" id="cd01130">
    <property type="entry name" value="VirB11-like_ATPase"/>
    <property type="match status" value="1"/>
</dbReference>
<accession>A0A6N7L3Y8</accession>
<evidence type="ECO:0000256" key="1">
    <source>
        <dbReference type="ARBA" id="ARBA00006611"/>
    </source>
</evidence>
<keyword evidence="4" id="KW-1185">Reference proteome</keyword>
<dbReference type="SUPFAM" id="SSF52540">
    <property type="entry name" value="P-loop containing nucleoside triphosphate hydrolases"/>
    <property type="match status" value="1"/>
</dbReference>
<dbReference type="InterPro" id="IPR001482">
    <property type="entry name" value="T2SS/T4SS_dom"/>
</dbReference>
<dbReference type="EMBL" id="WBOF01000005">
    <property type="protein sequence ID" value="MQS17537.1"/>
    <property type="molecule type" value="Genomic_DNA"/>
</dbReference>
<dbReference type="PANTHER" id="PTHR30486">
    <property type="entry name" value="TWITCHING MOTILITY PROTEIN PILT"/>
    <property type="match status" value="1"/>
</dbReference>
<comment type="caution">
    <text evidence="3">The sequence shown here is derived from an EMBL/GenBank/DDBJ whole genome shotgun (WGS) entry which is preliminary data.</text>
</comment>
<dbReference type="Gene3D" id="3.30.450.380">
    <property type="match status" value="1"/>
</dbReference>
<comment type="similarity">
    <text evidence="1">Belongs to the GSP E family.</text>
</comment>
<reference evidence="3 4" key="1">
    <citation type="submission" date="2019-09" db="EMBL/GenBank/DDBJ databases">
        <title>Genome Sequences of Streptomyces kaniharaensis ATCC 21070.</title>
        <authorList>
            <person name="Zhu W."/>
            <person name="De Crecy-Lagard V."/>
            <person name="Richards N.G."/>
        </authorList>
    </citation>
    <scope>NUCLEOTIDE SEQUENCE [LARGE SCALE GENOMIC DNA]</scope>
    <source>
        <strain evidence="3 4">SF-557</strain>
    </source>
</reference>
<protein>
    <submittedName>
        <fullName evidence="3">CpaF family protein</fullName>
    </submittedName>
</protein>
<dbReference type="AlphaFoldDB" id="A0A6N7L3Y8"/>
<dbReference type="PANTHER" id="PTHR30486:SF6">
    <property type="entry name" value="TYPE IV PILUS RETRACTATION ATPASE PILT"/>
    <property type="match status" value="1"/>
</dbReference>
<sequence>MSDVIIPTAQAETPSSRTERFRDALLAGHGGDGWRVVSPAAPQHAPAPVPAHPGTAAPAIRPGPVIVQDPGTLPVPYEEIAKLRSRVAEQLAAATAETPGMSREDRLQLGQSLVNSVVSVWATDYAATAGALTQPGEQAVRKAVLQELFQAGRLQPLLDDPDIENILIRGSEVRVDYRDRPSREVGPVAESDEALIALLNQVVRTQGQSERSLTSATPLLNSRLHGGARLAVAAFVSDRPHAVIRRHRTRSQRLSDLRALGTLDTALEQFLTAVVRARKNVVIAGSMGAGKTSLMRAMALEIPRTERIGTLEDSFELWLHEDPGAPEVVALEAREGNGERGPDGRPIGEVTLTDLFEQSLRMSLRRVLVGEVRGEEALPMLRAFNSGDGGSMATIHAKSAEMVIERLVELVEEAGRSERSAYRKIALSVDFIVYVRLVDETEVGGAKHRFVSQIVEVTGVGERGIPSRQTIFGPKEDGSGYREPRGVPHMLPQCIGDLERAGLDRRVLQQPWGTWEQPLRTVTAL</sequence>
<dbReference type="Gene3D" id="3.40.50.300">
    <property type="entry name" value="P-loop containing nucleotide triphosphate hydrolases"/>
    <property type="match status" value="1"/>
</dbReference>
<dbReference type="InterPro" id="IPR027417">
    <property type="entry name" value="P-loop_NTPase"/>
</dbReference>
<dbReference type="OrthoDB" id="9810761at2"/>
<evidence type="ECO:0000313" key="3">
    <source>
        <dbReference type="EMBL" id="MQS17537.1"/>
    </source>
</evidence>
<dbReference type="Pfam" id="PF00437">
    <property type="entry name" value="T2SSE"/>
    <property type="match status" value="1"/>
</dbReference>